<protein>
    <submittedName>
        <fullName evidence="2">GMP synthase</fullName>
        <ecNumber evidence="2">6.3.5.2</ecNumber>
    </submittedName>
</protein>
<evidence type="ECO:0000313" key="3">
    <source>
        <dbReference type="Proteomes" id="UP001597111"/>
    </source>
</evidence>
<dbReference type="InterPro" id="IPR017926">
    <property type="entry name" value="GATASE"/>
</dbReference>
<dbReference type="Gene3D" id="3.40.50.880">
    <property type="match status" value="1"/>
</dbReference>
<keyword evidence="2" id="KW-0436">Ligase</keyword>
<proteinExistence type="predicted"/>
<dbReference type="PROSITE" id="PS51273">
    <property type="entry name" value="GATASE_TYPE_1"/>
    <property type="match status" value="1"/>
</dbReference>
<reference evidence="2 3" key="1">
    <citation type="journal article" date="2019" name="Int. J. Syst. Evol. Microbiol.">
        <title>The Global Catalogue of Microorganisms (GCM) 10K type strain sequencing project: providing services to taxonomists for standard genome sequencing and annotation.</title>
        <authorList>
            <consortium name="The Broad Institute Genomics Platform"/>
            <consortium name="The Broad Institute Genome Sequencing Center for Infectious Disease"/>
            <person name="Wu L."/>
            <person name="Ma J."/>
        </authorList>
    </citation>
    <scope>NUCLEOTIDE SEQUENCE [LARGE SCALE GENOMIC DNA]</scope>
    <source>
        <strain evidence="2 3">CGMCC 1.12285</strain>
    </source>
</reference>
<comment type="caution">
    <text evidence="2">The sequence shown here is derived from an EMBL/GenBank/DDBJ whole genome shotgun (WGS) entry which is preliminary data.</text>
</comment>
<name>A0ABD6BA96_9EURY</name>
<dbReference type="EC" id="6.3.5.2" evidence="2"/>
<dbReference type="SUPFAM" id="SSF52317">
    <property type="entry name" value="Class I glutamine amidotransferase-like"/>
    <property type="match status" value="1"/>
</dbReference>
<organism evidence="2 3">
    <name type="scientific">Halolamina salina</name>
    <dbReference type="NCBI Taxonomy" id="1220023"/>
    <lineage>
        <taxon>Archaea</taxon>
        <taxon>Methanobacteriati</taxon>
        <taxon>Methanobacteriota</taxon>
        <taxon>Stenosarchaea group</taxon>
        <taxon>Halobacteria</taxon>
        <taxon>Halobacteriales</taxon>
        <taxon>Haloferacaceae</taxon>
    </lineage>
</organism>
<keyword evidence="3" id="KW-1185">Reference proteome</keyword>
<dbReference type="AlphaFoldDB" id="A0ABD6BA96"/>
<dbReference type="InterPro" id="IPR029062">
    <property type="entry name" value="Class_I_gatase-like"/>
</dbReference>
<evidence type="ECO:0000313" key="2">
    <source>
        <dbReference type="EMBL" id="MFD1527822.1"/>
    </source>
</evidence>
<feature type="domain" description="Glutamine amidotransferase" evidence="1">
    <location>
        <begin position="5"/>
        <end position="50"/>
    </location>
</feature>
<gene>
    <name evidence="2" type="ORF">ACFR9S_16195</name>
</gene>
<dbReference type="Pfam" id="PF00117">
    <property type="entry name" value="GATase"/>
    <property type="match status" value="1"/>
</dbReference>
<dbReference type="Proteomes" id="UP001597111">
    <property type="component" value="Unassembled WGS sequence"/>
</dbReference>
<dbReference type="GO" id="GO:0003922">
    <property type="term" value="F:GMP synthase (glutamine-hydrolyzing) activity"/>
    <property type="evidence" value="ECO:0007669"/>
    <property type="project" value="UniProtKB-EC"/>
</dbReference>
<dbReference type="EMBL" id="JBHUDH010000258">
    <property type="protein sequence ID" value="MFD1527822.1"/>
    <property type="molecule type" value="Genomic_DNA"/>
</dbReference>
<evidence type="ECO:0000259" key="1">
    <source>
        <dbReference type="Pfam" id="PF00117"/>
    </source>
</evidence>
<feature type="non-terminal residue" evidence="2">
    <location>
        <position position="50"/>
    </location>
</feature>
<dbReference type="RefSeq" id="WP_417385239.1">
    <property type="nucleotide sequence ID" value="NZ_JBHUDH010000258.1"/>
</dbReference>
<sequence length="50" mass="5376">MTRIVVIDNHGQFTHLEGRALRDIGVDTEILDNDTDPAEIDADGLVLSGG</sequence>
<accession>A0ABD6BA96</accession>